<evidence type="ECO:0000313" key="4">
    <source>
        <dbReference type="EMBL" id="QUX21562.1"/>
    </source>
</evidence>
<dbReference type="InterPro" id="IPR049532">
    <property type="entry name" value="GAP1-like_C"/>
</dbReference>
<evidence type="ECO:0000259" key="2">
    <source>
        <dbReference type="Pfam" id="PF20014"/>
    </source>
</evidence>
<feature type="domain" description="GTPase-associated protein 1 N-terminal" evidence="1">
    <location>
        <begin position="3"/>
        <end position="123"/>
    </location>
</feature>
<keyword evidence="5" id="KW-1185">Reference proteome</keyword>
<dbReference type="Pfam" id="PF20052">
    <property type="entry name" value="GAP1-C"/>
    <property type="match status" value="1"/>
</dbReference>
<dbReference type="EMBL" id="CP074133">
    <property type="protein sequence ID" value="QUX21562.1"/>
    <property type="molecule type" value="Genomic_DNA"/>
</dbReference>
<evidence type="ECO:0000259" key="3">
    <source>
        <dbReference type="Pfam" id="PF20052"/>
    </source>
</evidence>
<dbReference type="Pfam" id="PF20013">
    <property type="entry name" value="GAP1-N2"/>
    <property type="match status" value="1"/>
</dbReference>
<feature type="domain" description="GTPase-associated protein 1-like C-terminal" evidence="3">
    <location>
        <begin position="262"/>
        <end position="787"/>
    </location>
</feature>
<accession>A0ABX8BKL2</accession>
<organism evidence="4 5">
    <name type="scientific">Nocardiopsis changdeensis</name>
    <dbReference type="NCBI Taxonomy" id="2831969"/>
    <lineage>
        <taxon>Bacteria</taxon>
        <taxon>Bacillati</taxon>
        <taxon>Actinomycetota</taxon>
        <taxon>Actinomycetes</taxon>
        <taxon>Streptosporangiales</taxon>
        <taxon>Nocardiopsidaceae</taxon>
        <taxon>Nocardiopsis</taxon>
    </lineage>
</organism>
<protein>
    <recommendedName>
        <fullName evidence="6">HEAT repeat domain-containing protein</fullName>
    </recommendedName>
</protein>
<name>A0ABX8BKL2_9ACTN</name>
<sequence>MGFAQLYYTSCEHGLSGYAGYQFNAATPGVDQRVLQEVERFTVYEPPGGRVEEHPVNLCYSPDLGGYPVVSRIVSCGPDPSGRPGNYFAHSLVGAGGPLAAELWDADFWVSAPVSDRDLPVLEVPGGPLGRARTDSWVRRRPPELVVRLLAAVDAAIAGGRPVVLVADSATVAHWVAALAHLLPPDRARAMAFSTYCASPQETFAHVVGVPPGVDLEPLRGRFTVVDPVVGALDALPAPPPASGEAAARAVTAGTRGAERLWRAAGRRAGGREASLADWHPVLVATELLAAPSAAPPGAPSTGVTAAELRAVRAWLPAAVEWLPARDAAALADRVVDDGAADARVLADLQRVAHRTGSPALIGRLDRLVVHRCLDGIVAGAAAPAALPTRSEPVREAARERIADLLSAPFPGSAAPGRDGVPEWTPPERAVELLRWSRACGLVPSALALERYGHGVVGPLLAAAPPGDAPGPAVEALLSAHPEVRRGAAARLADLPRDRLGELACGPVGALFTGDRDGGALLRELRRLGLDGREDPARLLEEVAVIRVGGRAAGSPGVPAHDVDAALLDEVWGRGHGPRAALRTLRVLGTGVRTAPDVAGWVCAPLLAAPPVGAEPAWHALAEEVAGHALRGGIPAEAERVLGDRAALEAALTAWSRTVESGAADAPGPWPLLARSHPTPVDVSLRAVAALLLDRWGPPTAARVLRDCPEEVFVAYREAAAHRLCDDPPDTGAAARVYLAALRSGLGPGRAAVVEQEVLLPALAGWGRRNTGRVRRRLPRGEAAGFDLWVRGHRSRRGLFGVRGGDRV</sequence>
<dbReference type="Proteomes" id="UP000676079">
    <property type="component" value="Chromosome"/>
</dbReference>
<dbReference type="InterPro" id="IPR045402">
    <property type="entry name" value="GAP1-N2"/>
</dbReference>
<dbReference type="RefSeq" id="WP_260697154.1">
    <property type="nucleotide sequence ID" value="NZ_CP074133.1"/>
</dbReference>
<proteinExistence type="predicted"/>
<evidence type="ECO:0000313" key="5">
    <source>
        <dbReference type="Proteomes" id="UP000676079"/>
    </source>
</evidence>
<dbReference type="Pfam" id="PF20014">
    <property type="entry name" value="GAP1-M"/>
    <property type="match status" value="1"/>
</dbReference>
<evidence type="ECO:0008006" key="6">
    <source>
        <dbReference type="Google" id="ProtNLM"/>
    </source>
</evidence>
<feature type="domain" description="GTPase-associated protein 1 middle" evidence="2">
    <location>
        <begin position="136"/>
        <end position="228"/>
    </location>
</feature>
<gene>
    <name evidence="4" type="ORF">KGD84_24630</name>
</gene>
<dbReference type="InterPro" id="IPR045401">
    <property type="entry name" value="GAP1-M"/>
</dbReference>
<reference evidence="4 5" key="1">
    <citation type="submission" date="2021-05" db="EMBL/GenBank/DDBJ databases">
        <title>Direct Submission.</title>
        <authorList>
            <person name="Li K."/>
            <person name="Gao J."/>
        </authorList>
    </citation>
    <scope>NUCLEOTIDE SEQUENCE [LARGE SCALE GENOMIC DNA]</scope>
    <source>
        <strain evidence="4 5">Mg02</strain>
    </source>
</reference>
<evidence type="ECO:0000259" key="1">
    <source>
        <dbReference type="Pfam" id="PF20013"/>
    </source>
</evidence>